<evidence type="ECO:0000256" key="4">
    <source>
        <dbReference type="ARBA" id="ARBA00022553"/>
    </source>
</evidence>
<name>A0AAN8IAL9_CHAGU</name>
<keyword evidence="4" id="KW-0597">Phosphoprotein</keyword>
<organism evidence="15 16">
    <name type="scientific">Champsocephalus gunnari</name>
    <name type="common">Mackerel icefish</name>
    <dbReference type="NCBI Taxonomy" id="52237"/>
    <lineage>
        <taxon>Eukaryota</taxon>
        <taxon>Metazoa</taxon>
        <taxon>Chordata</taxon>
        <taxon>Craniata</taxon>
        <taxon>Vertebrata</taxon>
        <taxon>Euteleostomi</taxon>
        <taxon>Actinopterygii</taxon>
        <taxon>Neopterygii</taxon>
        <taxon>Teleostei</taxon>
        <taxon>Neoteleostei</taxon>
        <taxon>Acanthomorphata</taxon>
        <taxon>Eupercaria</taxon>
        <taxon>Perciformes</taxon>
        <taxon>Notothenioidei</taxon>
        <taxon>Channichthyidae</taxon>
        <taxon>Champsocephalus</taxon>
    </lineage>
</organism>
<evidence type="ECO:0000256" key="9">
    <source>
        <dbReference type="ARBA" id="ARBA00023054"/>
    </source>
</evidence>
<dbReference type="InterPro" id="IPR045242">
    <property type="entry name" value="Syntaxin"/>
</dbReference>
<keyword evidence="8" id="KW-0333">Golgi apparatus</keyword>
<evidence type="ECO:0000256" key="13">
    <source>
        <dbReference type="ARBA" id="ARBA00069803"/>
    </source>
</evidence>
<dbReference type="GO" id="GO:0006906">
    <property type="term" value="P:vesicle fusion"/>
    <property type="evidence" value="ECO:0007669"/>
    <property type="project" value="TreeGrafter"/>
</dbReference>
<comment type="function">
    <text evidence="11">SNARE involved in vesicular transport from the late endosomes to the trans-Golgi network.</text>
</comment>
<dbReference type="CDD" id="cd15845">
    <property type="entry name" value="SNARE_syntaxin16"/>
    <property type="match status" value="1"/>
</dbReference>
<evidence type="ECO:0000259" key="14">
    <source>
        <dbReference type="PROSITE" id="PS50192"/>
    </source>
</evidence>
<dbReference type="InterPro" id="IPR000727">
    <property type="entry name" value="T_SNARE_dom"/>
</dbReference>
<dbReference type="InterPro" id="IPR029063">
    <property type="entry name" value="SAM-dependent_MTases_sf"/>
</dbReference>
<dbReference type="GO" id="GO:0005484">
    <property type="term" value="F:SNAP receptor activity"/>
    <property type="evidence" value="ECO:0007669"/>
    <property type="project" value="InterPro"/>
</dbReference>
<evidence type="ECO:0000313" key="16">
    <source>
        <dbReference type="Proteomes" id="UP001331515"/>
    </source>
</evidence>
<evidence type="ECO:0000256" key="6">
    <source>
        <dbReference type="ARBA" id="ARBA00022927"/>
    </source>
</evidence>
<dbReference type="GO" id="GO:0048278">
    <property type="term" value="P:vesicle docking"/>
    <property type="evidence" value="ECO:0007669"/>
    <property type="project" value="TreeGrafter"/>
</dbReference>
<dbReference type="Gene3D" id="1.20.58.70">
    <property type="match status" value="1"/>
</dbReference>
<evidence type="ECO:0000256" key="8">
    <source>
        <dbReference type="ARBA" id="ARBA00023034"/>
    </source>
</evidence>
<comment type="subunit">
    <text evidence="12">Interacts with GCC2. Interacts with BAIAP3; this interaction is increased in the presence of calcium.</text>
</comment>
<dbReference type="GO" id="GO:0000149">
    <property type="term" value="F:SNARE binding"/>
    <property type="evidence" value="ECO:0007669"/>
    <property type="project" value="TreeGrafter"/>
</dbReference>
<evidence type="ECO:0000256" key="3">
    <source>
        <dbReference type="ARBA" id="ARBA00022448"/>
    </source>
</evidence>
<dbReference type="FunFam" id="1.20.58.70:FF:000002">
    <property type="entry name" value="syntaxin-16 isoform X2"/>
    <property type="match status" value="1"/>
</dbReference>
<dbReference type="Proteomes" id="UP001331515">
    <property type="component" value="Unassembled WGS sequence"/>
</dbReference>
<dbReference type="InterPro" id="IPR006012">
    <property type="entry name" value="Syntaxin/epimorphin_CS"/>
</dbReference>
<feature type="domain" description="T-SNARE coiled-coil homology" evidence="14">
    <location>
        <begin position="227"/>
        <end position="289"/>
    </location>
</feature>
<dbReference type="GO" id="GO:0008168">
    <property type="term" value="F:methyltransferase activity"/>
    <property type="evidence" value="ECO:0007669"/>
    <property type="project" value="UniProtKB-KW"/>
</dbReference>
<evidence type="ECO:0000256" key="2">
    <source>
        <dbReference type="ARBA" id="ARBA00009063"/>
    </source>
</evidence>
<keyword evidence="6" id="KW-0653">Protein transport</keyword>
<accession>A0AAN8IAL9</accession>
<dbReference type="GO" id="GO:0000139">
    <property type="term" value="C:Golgi membrane"/>
    <property type="evidence" value="ECO:0007669"/>
    <property type="project" value="UniProtKB-SubCell"/>
</dbReference>
<dbReference type="InterPro" id="IPR010989">
    <property type="entry name" value="SNARE"/>
</dbReference>
<dbReference type="PANTHER" id="PTHR19957">
    <property type="entry name" value="SYNTAXIN"/>
    <property type="match status" value="1"/>
</dbReference>
<keyword evidence="7" id="KW-1133">Transmembrane helix</keyword>
<keyword evidence="9" id="KW-0175">Coiled coil</keyword>
<keyword evidence="10" id="KW-0472">Membrane</keyword>
<dbReference type="PROSITE" id="PS50192">
    <property type="entry name" value="T_SNARE"/>
    <property type="match status" value="1"/>
</dbReference>
<dbReference type="PROSITE" id="PS00914">
    <property type="entry name" value="SYNTAXIN"/>
    <property type="match status" value="1"/>
</dbReference>
<comment type="similarity">
    <text evidence="2">Belongs to the syntaxin family.</text>
</comment>
<dbReference type="GO" id="GO:0032259">
    <property type="term" value="P:methylation"/>
    <property type="evidence" value="ECO:0007669"/>
    <property type="project" value="UniProtKB-KW"/>
</dbReference>
<keyword evidence="3" id="KW-0813">Transport</keyword>
<evidence type="ECO:0000256" key="7">
    <source>
        <dbReference type="ARBA" id="ARBA00022989"/>
    </source>
</evidence>
<protein>
    <recommendedName>
        <fullName evidence="13">Syntaxin-16</fullName>
    </recommendedName>
</protein>
<dbReference type="EMBL" id="JAURVH010001514">
    <property type="protein sequence ID" value="KAK5933774.1"/>
    <property type="molecule type" value="Genomic_DNA"/>
</dbReference>
<evidence type="ECO:0000256" key="11">
    <source>
        <dbReference type="ARBA" id="ARBA00037772"/>
    </source>
</evidence>
<reference evidence="15 16" key="1">
    <citation type="journal article" date="2023" name="Mol. Biol. Evol.">
        <title>Genomics of Secondarily Temperate Adaptation in the Only Non-Antarctic Icefish.</title>
        <authorList>
            <person name="Rivera-Colon A.G."/>
            <person name="Rayamajhi N."/>
            <person name="Minhas B.F."/>
            <person name="Madrigal G."/>
            <person name="Bilyk K.T."/>
            <person name="Yoon V."/>
            <person name="Hune M."/>
            <person name="Gregory S."/>
            <person name="Cheng C.H.C."/>
            <person name="Catchen J.M."/>
        </authorList>
    </citation>
    <scope>NUCLEOTIDE SEQUENCE [LARGE SCALE GENOMIC DNA]</scope>
    <source>
        <tissue evidence="15">White muscle</tissue>
    </source>
</reference>
<dbReference type="SUPFAM" id="SSF47661">
    <property type="entry name" value="t-snare proteins"/>
    <property type="match status" value="1"/>
</dbReference>
<gene>
    <name evidence="15" type="ORF">CgunFtcFv8_014228</name>
</gene>
<evidence type="ECO:0000256" key="10">
    <source>
        <dbReference type="ARBA" id="ARBA00023136"/>
    </source>
</evidence>
<evidence type="ECO:0000256" key="1">
    <source>
        <dbReference type="ARBA" id="ARBA00004409"/>
    </source>
</evidence>
<dbReference type="GO" id="GO:0031201">
    <property type="term" value="C:SNARE complex"/>
    <property type="evidence" value="ECO:0007669"/>
    <property type="project" value="TreeGrafter"/>
</dbReference>
<dbReference type="Pfam" id="PF05739">
    <property type="entry name" value="SNARE"/>
    <property type="match status" value="1"/>
</dbReference>
<proteinExistence type="inferred from homology"/>
<dbReference type="PANTHER" id="PTHR19957:SF83">
    <property type="entry name" value="SYNTAXIN-16"/>
    <property type="match status" value="1"/>
</dbReference>
<evidence type="ECO:0000256" key="5">
    <source>
        <dbReference type="ARBA" id="ARBA00022692"/>
    </source>
</evidence>
<sequence>MATRRLTDAFLLMRNNAIQNRQILAEQVSTYDPRLSTRSNAAELDELADDRMALVSGISLDPEAAIGVTKRLPPKWTEGIEEIQYEITRVRQKMKDLALLHDKHMNRPTLDDSSEEEHAIEITTQEITQMFHRCQRAVTGLQTRCGHCTEQEERLLRNVVSSLAQSLQELSTNFRHTQSGYLKRMKNREERSKHFFDSGPLMEEDEDLAVYDKGFTDDQLMLVEQNTVMVEEREREIRQIVQSISDLNEIFRDLAGMVVEQGTVLDRIDFNVEQACVKTEEGVKQLQKAEQYQKKNRKMLVILILFVIVMLQANVSANRPSSGWPTSLPNVLPLSWGEDHMDFSSNWDLVLCADIMYLPETFPLLKETLAHLCKNGTVAYLSSKMREEHETPGFFEEYLPRICNVELVQHDDDQNINIYKVSLKKDQ</sequence>
<dbReference type="SMART" id="SM00397">
    <property type="entry name" value="t_SNARE"/>
    <property type="match status" value="1"/>
</dbReference>
<keyword evidence="5" id="KW-0812">Transmembrane</keyword>
<dbReference type="GO" id="GO:0006886">
    <property type="term" value="P:intracellular protein transport"/>
    <property type="evidence" value="ECO:0007669"/>
    <property type="project" value="InterPro"/>
</dbReference>
<evidence type="ECO:0000256" key="12">
    <source>
        <dbReference type="ARBA" id="ARBA00064026"/>
    </source>
</evidence>
<dbReference type="Gene3D" id="3.40.50.150">
    <property type="entry name" value="Vaccinia Virus protein VP39"/>
    <property type="match status" value="1"/>
</dbReference>
<comment type="subcellular location">
    <subcellularLocation>
        <location evidence="1">Golgi apparatus membrane</location>
        <topology evidence="1">Single-pass type IV membrane protein</topology>
    </subcellularLocation>
</comment>
<keyword evidence="16" id="KW-1185">Reference proteome</keyword>
<comment type="caution">
    <text evidence="15">The sequence shown here is derived from an EMBL/GenBank/DDBJ whole genome shotgun (WGS) entry which is preliminary data.</text>
</comment>
<evidence type="ECO:0000313" key="15">
    <source>
        <dbReference type="EMBL" id="KAK5933774.1"/>
    </source>
</evidence>
<dbReference type="AlphaFoldDB" id="A0AAN8IAL9"/>